<feature type="compositionally biased region" description="Basic and acidic residues" evidence="1">
    <location>
        <begin position="35"/>
        <end position="49"/>
    </location>
</feature>
<accession>F4P9Q8</accession>
<feature type="chain" id="PRO_5003312938" evidence="2">
    <location>
        <begin position="19"/>
        <end position="107"/>
    </location>
</feature>
<dbReference type="HOGENOM" id="CLU_2209516_0_0_1"/>
<dbReference type="GeneID" id="18244183"/>
<dbReference type="InParanoid" id="F4P9Q8"/>
<keyword evidence="2" id="KW-0732">Signal</keyword>
<dbReference type="Proteomes" id="UP000007241">
    <property type="component" value="Unassembled WGS sequence"/>
</dbReference>
<reference evidence="3 4" key="1">
    <citation type="submission" date="2009-12" db="EMBL/GenBank/DDBJ databases">
        <title>The draft genome of Batrachochytrium dendrobatidis.</title>
        <authorList>
            <consortium name="US DOE Joint Genome Institute (JGI-PGF)"/>
            <person name="Kuo A."/>
            <person name="Salamov A."/>
            <person name="Schmutz J."/>
            <person name="Lucas S."/>
            <person name="Pitluck S."/>
            <person name="Rosenblum E."/>
            <person name="Stajich J."/>
            <person name="Eisen M."/>
            <person name="Grigoriev I.V."/>
        </authorList>
    </citation>
    <scope>NUCLEOTIDE SEQUENCE [LARGE SCALE GENOMIC DNA]</scope>
    <source>
        <strain evidence="4">JAM81 / FGSC 10211</strain>
    </source>
</reference>
<dbReference type="AlphaFoldDB" id="F4P9Q8"/>
<evidence type="ECO:0000313" key="4">
    <source>
        <dbReference type="Proteomes" id="UP000007241"/>
    </source>
</evidence>
<sequence length="107" mass="11392">MRYLLAILSVWSISIVIAQSDKKPEGSKPPSSEASKTDQPGKSDHESKKPTRPKTNSTKSAGGPSHKPSHAPLPNAAPMPPPLPPTQPPVNSVKQPSSSSSFSFRNR</sequence>
<name>F4P9Q8_BATDJ</name>
<evidence type="ECO:0000256" key="1">
    <source>
        <dbReference type="SAM" id="MobiDB-lite"/>
    </source>
</evidence>
<feature type="compositionally biased region" description="Pro residues" evidence="1">
    <location>
        <begin position="75"/>
        <end position="88"/>
    </location>
</feature>
<gene>
    <name evidence="3" type="ORF">BATDEDRAFT_91223</name>
</gene>
<protein>
    <submittedName>
        <fullName evidence="3">Uncharacterized protein</fullName>
    </submittedName>
</protein>
<evidence type="ECO:0000256" key="2">
    <source>
        <dbReference type="SAM" id="SignalP"/>
    </source>
</evidence>
<dbReference type="EMBL" id="GL882890">
    <property type="protein sequence ID" value="EGF77963.1"/>
    <property type="molecule type" value="Genomic_DNA"/>
</dbReference>
<feature type="signal peptide" evidence="2">
    <location>
        <begin position="1"/>
        <end position="18"/>
    </location>
</feature>
<dbReference type="RefSeq" id="XP_006681530.1">
    <property type="nucleotide sequence ID" value="XM_006681467.1"/>
</dbReference>
<proteinExistence type="predicted"/>
<feature type="region of interest" description="Disordered" evidence="1">
    <location>
        <begin position="19"/>
        <end position="107"/>
    </location>
</feature>
<organism evidence="3 4">
    <name type="scientific">Batrachochytrium dendrobatidis (strain JAM81 / FGSC 10211)</name>
    <name type="common">Frog chytrid fungus</name>
    <dbReference type="NCBI Taxonomy" id="684364"/>
    <lineage>
        <taxon>Eukaryota</taxon>
        <taxon>Fungi</taxon>
        <taxon>Fungi incertae sedis</taxon>
        <taxon>Chytridiomycota</taxon>
        <taxon>Chytridiomycota incertae sedis</taxon>
        <taxon>Chytridiomycetes</taxon>
        <taxon>Rhizophydiales</taxon>
        <taxon>Rhizophydiales incertae sedis</taxon>
        <taxon>Batrachochytrium</taxon>
    </lineage>
</organism>
<evidence type="ECO:0000313" key="3">
    <source>
        <dbReference type="EMBL" id="EGF77963.1"/>
    </source>
</evidence>
<keyword evidence="4" id="KW-1185">Reference proteome</keyword>
<feature type="compositionally biased region" description="Low complexity" evidence="1">
    <location>
        <begin position="97"/>
        <end position="107"/>
    </location>
</feature>